<feature type="compositionally biased region" description="Polar residues" evidence="9">
    <location>
        <begin position="356"/>
        <end position="366"/>
    </location>
</feature>
<keyword evidence="8" id="KW-0175">Coiled coil</keyword>
<evidence type="ECO:0000256" key="3">
    <source>
        <dbReference type="ARBA" id="ARBA00022737"/>
    </source>
</evidence>
<dbReference type="RefSeq" id="XP_021874229.1">
    <property type="nucleotide sequence ID" value="XM_022017666.1"/>
</dbReference>
<feature type="compositionally biased region" description="Acidic residues" evidence="9">
    <location>
        <begin position="55"/>
        <end position="72"/>
    </location>
</feature>
<comment type="subcellular location">
    <subcellularLocation>
        <location evidence="1">Nucleus</location>
    </subcellularLocation>
</comment>
<dbReference type="SMART" id="SM00355">
    <property type="entry name" value="ZnF_C2H2"/>
    <property type="match status" value="3"/>
</dbReference>
<organism evidence="11 12">
    <name type="scientific">Kockovaella imperatae</name>
    <dbReference type="NCBI Taxonomy" id="4999"/>
    <lineage>
        <taxon>Eukaryota</taxon>
        <taxon>Fungi</taxon>
        <taxon>Dikarya</taxon>
        <taxon>Basidiomycota</taxon>
        <taxon>Agaricomycotina</taxon>
        <taxon>Tremellomycetes</taxon>
        <taxon>Tremellales</taxon>
        <taxon>Cuniculitremaceae</taxon>
        <taxon>Kockovaella</taxon>
    </lineage>
</organism>
<feature type="compositionally biased region" description="Basic residues" evidence="9">
    <location>
        <begin position="118"/>
        <end position="128"/>
    </location>
</feature>
<evidence type="ECO:0000256" key="9">
    <source>
        <dbReference type="SAM" id="MobiDB-lite"/>
    </source>
</evidence>
<dbReference type="InterPro" id="IPR013087">
    <property type="entry name" value="Znf_C2H2_type"/>
</dbReference>
<feature type="domain" description="C2H2-type" evidence="10">
    <location>
        <begin position="175"/>
        <end position="202"/>
    </location>
</feature>
<keyword evidence="3" id="KW-0677">Repeat</keyword>
<evidence type="ECO:0000313" key="12">
    <source>
        <dbReference type="Proteomes" id="UP000193218"/>
    </source>
</evidence>
<reference evidence="11 12" key="1">
    <citation type="submission" date="2017-03" db="EMBL/GenBank/DDBJ databases">
        <title>Widespread Adenine N6-methylation of Active Genes in Fungi.</title>
        <authorList>
            <consortium name="DOE Joint Genome Institute"/>
            <person name="Mondo S.J."/>
            <person name="Dannebaum R.O."/>
            <person name="Kuo R.C."/>
            <person name="Louie K.B."/>
            <person name="Bewick A.J."/>
            <person name="Labutti K."/>
            <person name="Haridas S."/>
            <person name="Kuo A."/>
            <person name="Salamov A."/>
            <person name="Ahrendt S.R."/>
            <person name="Lau R."/>
            <person name="Bowen B.P."/>
            <person name="Lipzen A."/>
            <person name="Sullivan W."/>
            <person name="Andreopoulos W.B."/>
            <person name="Clum A."/>
            <person name="Lindquist E."/>
            <person name="Daum C."/>
            <person name="Northen T.R."/>
            <person name="Ramamoorthy G."/>
            <person name="Schmitz R.J."/>
            <person name="Gryganskyi A."/>
            <person name="Culley D."/>
            <person name="Magnuson J."/>
            <person name="James T.Y."/>
            <person name="O'Malley M.A."/>
            <person name="Stajich J.E."/>
            <person name="Spatafora J.W."/>
            <person name="Visel A."/>
            <person name="Grigoriev I.V."/>
        </authorList>
    </citation>
    <scope>NUCLEOTIDE SEQUENCE [LARGE SCALE GENOMIC DNA]</scope>
    <source>
        <strain evidence="11 12">NRRL Y-17943</strain>
    </source>
</reference>
<dbReference type="PROSITE" id="PS00028">
    <property type="entry name" value="ZINC_FINGER_C2H2_1"/>
    <property type="match status" value="1"/>
</dbReference>
<dbReference type="EMBL" id="NBSH01000001">
    <property type="protein sequence ID" value="ORX40550.1"/>
    <property type="molecule type" value="Genomic_DNA"/>
</dbReference>
<dbReference type="GeneID" id="33559475"/>
<evidence type="ECO:0000313" key="11">
    <source>
        <dbReference type="EMBL" id="ORX40550.1"/>
    </source>
</evidence>
<dbReference type="InterPro" id="IPR043359">
    <property type="entry name" value="GLI-like"/>
</dbReference>
<dbReference type="FunFam" id="3.30.160.60:FF:002343">
    <property type="entry name" value="Zinc finger protein 33A"/>
    <property type="match status" value="1"/>
</dbReference>
<protein>
    <recommendedName>
        <fullName evidence="10">C2H2-type domain-containing protein</fullName>
    </recommendedName>
</protein>
<dbReference type="PROSITE" id="PS50157">
    <property type="entry name" value="ZINC_FINGER_C2H2_2"/>
    <property type="match status" value="2"/>
</dbReference>
<dbReference type="GO" id="GO:0005634">
    <property type="term" value="C:nucleus"/>
    <property type="evidence" value="ECO:0007669"/>
    <property type="project" value="UniProtKB-SubCell"/>
</dbReference>
<name>A0A1Y1UR83_9TREE</name>
<evidence type="ECO:0000259" key="10">
    <source>
        <dbReference type="PROSITE" id="PS50157"/>
    </source>
</evidence>
<feature type="region of interest" description="Disordered" evidence="9">
    <location>
        <begin position="1"/>
        <end position="129"/>
    </location>
</feature>
<dbReference type="STRING" id="4999.A0A1Y1UR83"/>
<evidence type="ECO:0000256" key="2">
    <source>
        <dbReference type="ARBA" id="ARBA00022723"/>
    </source>
</evidence>
<feature type="domain" description="C2H2-type" evidence="10">
    <location>
        <begin position="203"/>
        <end position="233"/>
    </location>
</feature>
<feature type="coiled-coil region" evidence="8">
    <location>
        <begin position="383"/>
        <end position="419"/>
    </location>
</feature>
<keyword evidence="4 7" id="KW-0863">Zinc-finger</keyword>
<accession>A0A1Y1UR83</accession>
<dbReference type="GO" id="GO:0000981">
    <property type="term" value="F:DNA-binding transcription factor activity, RNA polymerase II-specific"/>
    <property type="evidence" value="ECO:0007669"/>
    <property type="project" value="TreeGrafter"/>
</dbReference>
<dbReference type="Proteomes" id="UP000193218">
    <property type="component" value="Unassembled WGS sequence"/>
</dbReference>
<dbReference type="PANTHER" id="PTHR45718:SF4">
    <property type="entry name" value="TRANSCRIPTIONAL ACTIVATOR CUBITUS INTERRUPTUS"/>
    <property type="match status" value="1"/>
</dbReference>
<dbReference type="OrthoDB" id="3437960at2759"/>
<dbReference type="PANTHER" id="PTHR45718">
    <property type="entry name" value="TRANSCRIPTIONAL ACTIVATOR CUBITUS INTERRUPTUS"/>
    <property type="match status" value="1"/>
</dbReference>
<keyword evidence="12" id="KW-1185">Reference proteome</keyword>
<gene>
    <name evidence="11" type="ORF">BD324DRAFT_647476</name>
</gene>
<dbReference type="GO" id="GO:0008270">
    <property type="term" value="F:zinc ion binding"/>
    <property type="evidence" value="ECO:0007669"/>
    <property type="project" value="UniProtKB-KW"/>
</dbReference>
<feature type="compositionally biased region" description="Gly residues" evidence="9">
    <location>
        <begin position="88"/>
        <end position="102"/>
    </location>
</feature>
<keyword evidence="2" id="KW-0479">Metal-binding</keyword>
<comment type="caution">
    <text evidence="11">The sequence shown here is derived from an EMBL/GenBank/DDBJ whole genome shotgun (WGS) entry which is preliminary data.</text>
</comment>
<feature type="compositionally biased region" description="Basic and acidic residues" evidence="9">
    <location>
        <begin position="341"/>
        <end position="354"/>
    </location>
</feature>
<feature type="region of interest" description="Disordered" evidence="9">
    <location>
        <begin position="326"/>
        <end position="366"/>
    </location>
</feature>
<evidence type="ECO:0000256" key="4">
    <source>
        <dbReference type="ARBA" id="ARBA00022771"/>
    </source>
</evidence>
<evidence type="ECO:0000256" key="6">
    <source>
        <dbReference type="ARBA" id="ARBA00023242"/>
    </source>
</evidence>
<dbReference type="InParanoid" id="A0A1Y1UR83"/>
<evidence type="ECO:0000256" key="1">
    <source>
        <dbReference type="ARBA" id="ARBA00004123"/>
    </source>
</evidence>
<feature type="compositionally biased region" description="Low complexity" evidence="9">
    <location>
        <begin position="246"/>
        <end position="260"/>
    </location>
</feature>
<feature type="region of interest" description="Disordered" evidence="9">
    <location>
        <begin position="236"/>
        <end position="284"/>
    </location>
</feature>
<dbReference type="Gene3D" id="3.30.160.60">
    <property type="entry name" value="Classic Zinc Finger"/>
    <property type="match status" value="2"/>
</dbReference>
<dbReference type="AlphaFoldDB" id="A0A1Y1UR83"/>
<sequence length="420" mass="46832">MSSPLASHPPSTPPPRSQPFTAPKFISHNSPSVHSSQHRRPSDASFSASMMDVDPGGDGEESINDVDQDIDELLSSSDERPPASPSGSGTGSRAGGTAGGGAARRTSGNDNASTGRGGPKKMRARATKKKVEDLPEFSCRWDDCEVIPDDQESLINHLHEVHAPEGLEEYRCQWFNCPRKGHKQSNRTGLITHVRIHTGEKPYKCPQEGCDRAFTRNDAMNKHLRTFHAEKHEELKELKNKEKKATTTTTMTTTTTTAMTNSNSSRSQARRTGASGSTTGGLKSSDKILMDDADLIDVLPRLRNRKRFWTITEDDEKVLAAIRSRYPRPPSDSREYDEEFDLGRSRDFPERCPEDIQSQAHEPPSDSQVIFMGRSQWQVRYIIAKAKLMLVEEENAMRKAQLMELMEQEAQLLAQQQSEA</sequence>
<dbReference type="SUPFAM" id="SSF57667">
    <property type="entry name" value="beta-beta-alpha zinc fingers"/>
    <property type="match status" value="2"/>
</dbReference>
<evidence type="ECO:0000256" key="5">
    <source>
        <dbReference type="ARBA" id="ARBA00022833"/>
    </source>
</evidence>
<evidence type="ECO:0000256" key="7">
    <source>
        <dbReference type="PROSITE-ProRule" id="PRU00042"/>
    </source>
</evidence>
<keyword evidence="6" id="KW-0539">Nucleus</keyword>
<evidence type="ECO:0000256" key="8">
    <source>
        <dbReference type="SAM" id="Coils"/>
    </source>
</evidence>
<feature type="compositionally biased region" description="Basic and acidic residues" evidence="9">
    <location>
        <begin position="236"/>
        <end position="245"/>
    </location>
</feature>
<proteinExistence type="predicted"/>
<dbReference type="GO" id="GO:0000978">
    <property type="term" value="F:RNA polymerase II cis-regulatory region sequence-specific DNA binding"/>
    <property type="evidence" value="ECO:0007669"/>
    <property type="project" value="TreeGrafter"/>
</dbReference>
<dbReference type="InterPro" id="IPR036236">
    <property type="entry name" value="Znf_C2H2_sf"/>
</dbReference>
<keyword evidence="5" id="KW-0862">Zinc</keyword>
<feature type="compositionally biased region" description="Low complexity" evidence="9">
    <location>
        <begin position="270"/>
        <end position="281"/>
    </location>
</feature>